<dbReference type="EMBL" id="JAAHBV010000064">
    <property type="protein sequence ID" value="NER59336.1"/>
    <property type="molecule type" value="Genomic_DNA"/>
</dbReference>
<keyword evidence="1 5" id="KW-0808">Transferase</keyword>
<organism evidence="5 7">
    <name type="scientific">Pseudomonas brassicae</name>
    <dbReference type="NCBI Taxonomy" id="2708063"/>
    <lineage>
        <taxon>Bacteria</taxon>
        <taxon>Pseudomonadati</taxon>
        <taxon>Pseudomonadota</taxon>
        <taxon>Gammaproteobacteria</taxon>
        <taxon>Pseudomonadales</taxon>
        <taxon>Pseudomonadaceae</taxon>
        <taxon>Pseudomonas</taxon>
    </lineage>
</organism>
<dbReference type="SUPFAM" id="SSF55729">
    <property type="entry name" value="Acyl-CoA N-acyltransferases (Nat)"/>
    <property type="match status" value="1"/>
</dbReference>
<evidence type="ECO:0000256" key="2">
    <source>
        <dbReference type="ARBA" id="ARBA00023315"/>
    </source>
</evidence>
<evidence type="ECO:0000259" key="3">
    <source>
        <dbReference type="PROSITE" id="PS51186"/>
    </source>
</evidence>
<sequence>MNLDLIPATEQHLTFARDLTRRAMLGYYREFDLLWMEEAFNQAWGWREQWLVVDGERVLGFCSLSQDSRALYIRELHLIETARGHGVGSWVLEQLPAWARTRRLGLLRLTVFKSNPAQALYQRHGFVAQGEDECFVRMQRASDLHAAGTAGPAAQRPLPRA</sequence>
<dbReference type="GO" id="GO:0016747">
    <property type="term" value="F:acyltransferase activity, transferring groups other than amino-acyl groups"/>
    <property type="evidence" value="ECO:0007669"/>
    <property type="project" value="InterPro"/>
</dbReference>
<evidence type="ECO:0000313" key="5">
    <source>
        <dbReference type="EMBL" id="NER63342.1"/>
    </source>
</evidence>
<proteinExistence type="predicted"/>
<dbReference type="CDD" id="cd04301">
    <property type="entry name" value="NAT_SF"/>
    <property type="match status" value="1"/>
</dbReference>
<keyword evidence="7" id="KW-1185">Reference proteome</keyword>
<feature type="domain" description="N-acetyltransferase" evidence="3">
    <location>
        <begin position="3"/>
        <end position="143"/>
    </location>
</feature>
<dbReference type="PANTHER" id="PTHR43877">
    <property type="entry name" value="AMINOALKYLPHOSPHONATE N-ACETYLTRANSFERASE-RELATED-RELATED"/>
    <property type="match status" value="1"/>
</dbReference>
<dbReference type="Proteomes" id="UP000482634">
    <property type="component" value="Unassembled WGS sequence"/>
</dbReference>
<evidence type="ECO:0000313" key="4">
    <source>
        <dbReference type="EMBL" id="NER59336.1"/>
    </source>
</evidence>
<dbReference type="PROSITE" id="PS51186">
    <property type="entry name" value="GNAT"/>
    <property type="match status" value="1"/>
</dbReference>
<evidence type="ECO:0000313" key="7">
    <source>
        <dbReference type="Proteomes" id="UP000482634"/>
    </source>
</evidence>
<dbReference type="Gene3D" id="3.40.630.30">
    <property type="match status" value="1"/>
</dbReference>
<dbReference type="Pfam" id="PF00583">
    <property type="entry name" value="Acetyltransf_1"/>
    <property type="match status" value="1"/>
</dbReference>
<name>A0A6B3NJ08_9PSED</name>
<dbReference type="RefSeq" id="WP_163941920.1">
    <property type="nucleotide sequence ID" value="NZ_JAAHBU010000051.1"/>
</dbReference>
<protein>
    <submittedName>
        <fullName evidence="5">GNAT family N-acetyltransferase</fullName>
    </submittedName>
</protein>
<dbReference type="Proteomes" id="UP000480410">
    <property type="component" value="Unassembled WGS sequence"/>
</dbReference>
<gene>
    <name evidence="4" type="ORF">G3435_03810</name>
    <name evidence="5" type="ORF">G3436_04850</name>
</gene>
<dbReference type="PANTHER" id="PTHR43877:SF2">
    <property type="entry name" value="AMINOALKYLPHOSPHONATE N-ACETYLTRANSFERASE-RELATED"/>
    <property type="match status" value="1"/>
</dbReference>
<dbReference type="InterPro" id="IPR016181">
    <property type="entry name" value="Acyl_CoA_acyltransferase"/>
</dbReference>
<evidence type="ECO:0000256" key="1">
    <source>
        <dbReference type="ARBA" id="ARBA00022679"/>
    </source>
</evidence>
<comment type="caution">
    <text evidence="5">The sequence shown here is derived from an EMBL/GenBank/DDBJ whole genome shotgun (WGS) entry which is preliminary data.</text>
</comment>
<reference evidence="6 7" key="1">
    <citation type="submission" date="2020-02" db="EMBL/GenBank/DDBJ databases">
        <title>Broccoli isolated Pseudomonas sp.</title>
        <authorList>
            <person name="Fujikawa T."/>
            <person name="Sawada H."/>
        </authorList>
    </citation>
    <scope>NUCLEOTIDE SEQUENCE [LARGE SCALE GENOMIC DNA]</scope>
    <source>
        <strain evidence="5 7">MAFF212427</strain>
        <strain evidence="4 6">MAFF212428</strain>
    </source>
</reference>
<accession>A0A6M0CP69</accession>
<dbReference type="InterPro" id="IPR050832">
    <property type="entry name" value="Bact_Acetyltransf"/>
</dbReference>
<evidence type="ECO:0000313" key="6">
    <source>
        <dbReference type="Proteomes" id="UP000480410"/>
    </source>
</evidence>
<dbReference type="AlphaFoldDB" id="A0A6B3NJ08"/>
<keyword evidence="2" id="KW-0012">Acyltransferase</keyword>
<dbReference type="InterPro" id="IPR000182">
    <property type="entry name" value="GNAT_dom"/>
</dbReference>
<dbReference type="EMBL" id="JAAHBU010000051">
    <property type="protein sequence ID" value="NER63342.1"/>
    <property type="molecule type" value="Genomic_DNA"/>
</dbReference>
<accession>A0A6B3NJ08</accession>